<name>A0ABQ4YHX3_9ASTR</name>
<protein>
    <submittedName>
        <fullName evidence="1">Uncharacterized protein</fullName>
    </submittedName>
</protein>
<sequence length="121" mass="14018">MSDKCRLPSLITRILNRMILGYGFAEYECGKVPLTITETEDSMSSTVFIRSSVIWDRVHDFQLGIKSYQQKINLTTPTISFPRVEKHKMFSIIYEPVHGIIYKNSKKEKKRSVLFSPSFHG</sequence>
<reference evidence="1" key="1">
    <citation type="journal article" date="2022" name="Int. J. Mol. Sci.">
        <title>Draft Genome of Tanacetum Coccineum: Genomic Comparison of Closely Related Tanacetum-Family Plants.</title>
        <authorList>
            <person name="Yamashiro T."/>
            <person name="Shiraishi A."/>
            <person name="Nakayama K."/>
            <person name="Satake H."/>
        </authorList>
    </citation>
    <scope>NUCLEOTIDE SEQUENCE</scope>
</reference>
<gene>
    <name evidence="1" type="ORF">Tco_0726887</name>
</gene>
<organism evidence="1 2">
    <name type="scientific">Tanacetum coccineum</name>
    <dbReference type="NCBI Taxonomy" id="301880"/>
    <lineage>
        <taxon>Eukaryota</taxon>
        <taxon>Viridiplantae</taxon>
        <taxon>Streptophyta</taxon>
        <taxon>Embryophyta</taxon>
        <taxon>Tracheophyta</taxon>
        <taxon>Spermatophyta</taxon>
        <taxon>Magnoliopsida</taxon>
        <taxon>eudicotyledons</taxon>
        <taxon>Gunneridae</taxon>
        <taxon>Pentapetalae</taxon>
        <taxon>asterids</taxon>
        <taxon>campanulids</taxon>
        <taxon>Asterales</taxon>
        <taxon>Asteraceae</taxon>
        <taxon>Asteroideae</taxon>
        <taxon>Anthemideae</taxon>
        <taxon>Anthemidinae</taxon>
        <taxon>Tanacetum</taxon>
    </lineage>
</organism>
<accession>A0ABQ4YHX3</accession>
<dbReference type="EMBL" id="BQNB010010416">
    <property type="protein sequence ID" value="GJS77006.1"/>
    <property type="molecule type" value="Genomic_DNA"/>
</dbReference>
<reference evidence="1" key="2">
    <citation type="submission" date="2022-01" db="EMBL/GenBank/DDBJ databases">
        <authorList>
            <person name="Yamashiro T."/>
            <person name="Shiraishi A."/>
            <person name="Satake H."/>
            <person name="Nakayama K."/>
        </authorList>
    </citation>
    <scope>NUCLEOTIDE SEQUENCE</scope>
</reference>
<dbReference type="Proteomes" id="UP001151760">
    <property type="component" value="Unassembled WGS sequence"/>
</dbReference>
<comment type="caution">
    <text evidence="1">The sequence shown here is derived from an EMBL/GenBank/DDBJ whole genome shotgun (WGS) entry which is preliminary data.</text>
</comment>
<keyword evidence="2" id="KW-1185">Reference proteome</keyword>
<evidence type="ECO:0000313" key="2">
    <source>
        <dbReference type="Proteomes" id="UP001151760"/>
    </source>
</evidence>
<proteinExistence type="predicted"/>
<evidence type="ECO:0000313" key="1">
    <source>
        <dbReference type="EMBL" id="GJS77006.1"/>
    </source>
</evidence>